<dbReference type="Proteomes" id="UP000295573">
    <property type="component" value="Unassembled WGS sequence"/>
</dbReference>
<reference evidence="3 4" key="1">
    <citation type="journal article" date="2015" name="Stand. Genomic Sci.">
        <title>Genomic Encyclopedia of Bacterial and Archaeal Type Strains, Phase III: the genomes of soil and plant-associated and newly described type strains.</title>
        <authorList>
            <person name="Whitman W.B."/>
            <person name="Woyke T."/>
            <person name="Klenk H.P."/>
            <person name="Zhou Y."/>
            <person name="Lilburn T.G."/>
            <person name="Beck B.J."/>
            <person name="De Vos P."/>
            <person name="Vandamme P."/>
            <person name="Eisen J.A."/>
            <person name="Garrity G."/>
            <person name="Hugenholtz P."/>
            <person name="Kyrpides N.C."/>
        </authorList>
    </citation>
    <scope>NUCLEOTIDE SEQUENCE [LARGE SCALE GENOMIC DNA]</scope>
    <source>
        <strain evidence="3 4">VKM Ac-2541</strain>
    </source>
</reference>
<dbReference type="RefSeq" id="WP_132148871.1">
    <property type="nucleotide sequence ID" value="NZ_SLWR01000004.1"/>
</dbReference>
<keyword evidence="4" id="KW-1185">Reference proteome</keyword>
<evidence type="ECO:0000313" key="3">
    <source>
        <dbReference type="EMBL" id="TCO48755.1"/>
    </source>
</evidence>
<protein>
    <submittedName>
        <fullName evidence="3">Acyl-CoA synthetase (AMP-forming)/AMP-acid ligase II</fullName>
    </submittedName>
</protein>
<dbReference type="OrthoDB" id="9803968at2"/>
<dbReference type="EMBL" id="SLWR01000004">
    <property type="protein sequence ID" value="TCO48755.1"/>
    <property type="molecule type" value="Genomic_DNA"/>
</dbReference>
<dbReference type="PANTHER" id="PTHR43767:SF7">
    <property type="entry name" value="MEDIUM_LONG-CHAIN-FATTY-ACID--COA LIGASE FADD8"/>
    <property type="match status" value="1"/>
</dbReference>
<dbReference type="Pfam" id="PF13193">
    <property type="entry name" value="AMP-binding_C"/>
    <property type="match status" value="1"/>
</dbReference>
<evidence type="ECO:0000259" key="1">
    <source>
        <dbReference type="Pfam" id="PF00501"/>
    </source>
</evidence>
<dbReference type="PROSITE" id="PS00455">
    <property type="entry name" value="AMP_BINDING"/>
    <property type="match status" value="1"/>
</dbReference>
<dbReference type="AlphaFoldDB" id="A0A4R2J0K8"/>
<dbReference type="Gene3D" id="3.30.300.30">
    <property type="match status" value="1"/>
</dbReference>
<dbReference type="PANTHER" id="PTHR43767">
    <property type="entry name" value="LONG-CHAIN-FATTY-ACID--COA LIGASE"/>
    <property type="match status" value="1"/>
</dbReference>
<accession>A0A4R2J0K8</accession>
<dbReference type="SUPFAM" id="SSF56801">
    <property type="entry name" value="Acetyl-CoA synthetase-like"/>
    <property type="match status" value="1"/>
</dbReference>
<dbReference type="InterPro" id="IPR050237">
    <property type="entry name" value="ATP-dep_AMP-bd_enzyme"/>
</dbReference>
<dbReference type="InterPro" id="IPR025110">
    <property type="entry name" value="AMP-bd_C"/>
</dbReference>
<dbReference type="GO" id="GO:0016877">
    <property type="term" value="F:ligase activity, forming carbon-sulfur bonds"/>
    <property type="evidence" value="ECO:0007669"/>
    <property type="project" value="UniProtKB-ARBA"/>
</dbReference>
<dbReference type="Gene3D" id="3.40.50.12780">
    <property type="entry name" value="N-terminal domain of ligase-like"/>
    <property type="match status" value="1"/>
</dbReference>
<dbReference type="InterPro" id="IPR042099">
    <property type="entry name" value="ANL_N_sf"/>
</dbReference>
<dbReference type="Pfam" id="PF00501">
    <property type="entry name" value="AMP-binding"/>
    <property type="match status" value="1"/>
</dbReference>
<evidence type="ECO:0000313" key="4">
    <source>
        <dbReference type="Proteomes" id="UP000295573"/>
    </source>
</evidence>
<dbReference type="InterPro" id="IPR020845">
    <property type="entry name" value="AMP-binding_CS"/>
</dbReference>
<sequence>MPLEFALPENSSNYVVPALTRFNDFADRPALVRGDRTATYGELVDDVLRIAAAARDAGIRPGAKVLVMAANCFDAPALQLALHLHGCRVLWCAPITSRREIDRFAVLSDADALVYDGTIELGRELAASLEPMRAISLTQLTLGPVDPAPYKIDPSAPEPDSVLQTSGTTGDPKLVHHTQSFYEQILALAEAFVAHGFPLLRHYSSSPLWLASGQITSFFNLFTGGVLFLTDTWSPEEFYRIVSSERITSTYVTPPMLYELLDHPGGSSYDCSSLFMLNVGAGPATPARLRQGIERFGPVLRIVYGLSEAVVVTALPGLTEDPLHPERLASAGTPYGDVRLEIRDSSGEVLPPGQTGEVWVRSKLTFAGYLGKPELTAETLVDGWLRTRDLGYVDKDGYLFLVDRVHDMIVTTRRNWAIFCRPIEDVLGTHPAVRTAAVIGVPDPVVGEAVHAFVVTRQAVPAEELQQLVTDTLNDMWSPAAIDFVDELPLTRIAKVDKVALRKLYRELHPQP</sequence>
<keyword evidence="3" id="KW-0436">Ligase</keyword>
<evidence type="ECO:0000259" key="2">
    <source>
        <dbReference type="Pfam" id="PF13193"/>
    </source>
</evidence>
<dbReference type="InterPro" id="IPR000873">
    <property type="entry name" value="AMP-dep_synth/lig_dom"/>
</dbReference>
<name>A0A4R2J0K8_9ACTN</name>
<dbReference type="InterPro" id="IPR045851">
    <property type="entry name" value="AMP-bd_C_sf"/>
</dbReference>
<proteinExistence type="predicted"/>
<gene>
    <name evidence="3" type="ORF">EV646_104577</name>
</gene>
<feature type="domain" description="AMP-dependent synthetase/ligase" evidence="1">
    <location>
        <begin position="23"/>
        <end position="370"/>
    </location>
</feature>
<comment type="caution">
    <text evidence="3">The sequence shown here is derived from an EMBL/GenBank/DDBJ whole genome shotgun (WGS) entry which is preliminary data.</text>
</comment>
<feature type="domain" description="AMP-binding enzyme C-terminal" evidence="2">
    <location>
        <begin position="423"/>
        <end position="495"/>
    </location>
</feature>
<organism evidence="3 4">
    <name type="scientific">Kribbella antiqua</name>
    <dbReference type="NCBI Taxonomy" id="2512217"/>
    <lineage>
        <taxon>Bacteria</taxon>
        <taxon>Bacillati</taxon>
        <taxon>Actinomycetota</taxon>
        <taxon>Actinomycetes</taxon>
        <taxon>Propionibacteriales</taxon>
        <taxon>Kribbellaceae</taxon>
        <taxon>Kribbella</taxon>
    </lineage>
</organism>